<comment type="similarity">
    <text evidence="3 7">Belongs to the NAD(P)-dependent epimerase/dehydratase family. dTDP-glucose dehydratase subfamily.</text>
</comment>
<protein>
    <recommendedName>
        <fullName evidence="4 7">dTDP-glucose 4,6-dehydratase</fullName>
        <ecNumber evidence="4 7">4.2.1.46</ecNumber>
    </recommendedName>
</protein>
<dbReference type="InterPro" id="IPR016040">
    <property type="entry name" value="NAD(P)-bd_dom"/>
</dbReference>
<dbReference type="GO" id="GO:0008460">
    <property type="term" value="F:dTDP-glucose 4,6-dehydratase activity"/>
    <property type="evidence" value="ECO:0007669"/>
    <property type="project" value="UniProtKB-EC"/>
</dbReference>
<evidence type="ECO:0000313" key="10">
    <source>
        <dbReference type="Proteomes" id="UP000178510"/>
    </source>
</evidence>
<dbReference type="NCBIfam" id="TIGR01181">
    <property type="entry name" value="dTDP_gluc_dehyt"/>
    <property type="match status" value="1"/>
</dbReference>
<evidence type="ECO:0000256" key="7">
    <source>
        <dbReference type="RuleBase" id="RU004473"/>
    </source>
</evidence>
<evidence type="ECO:0000256" key="3">
    <source>
        <dbReference type="ARBA" id="ARBA00008178"/>
    </source>
</evidence>
<dbReference type="AlphaFoldDB" id="A0A1G2KTE3"/>
<feature type="domain" description="NAD(P)-binding" evidence="8">
    <location>
        <begin position="10"/>
        <end position="316"/>
    </location>
</feature>
<accession>A0A1G2KTE3</accession>
<dbReference type="Pfam" id="PF16363">
    <property type="entry name" value="GDP_Man_Dehyd"/>
    <property type="match status" value="1"/>
</dbReference>
<dbReference type="STRING" id="1802274.A3J58_02650"/>
<comment type="caution">
    <text evidence="9">The sequence shown here is derived from an EMBL/GenBank/DDBJ whole genome shotgun (WGS) entry which is preliminary data.</text>
</comment>
<keyword evidence="5" id="KW-0520">NAD</keyword>
<proteinExistence type="inferred from homology"/>
<evidence type="ECO:0000259" key="8">
    <source>
        <dbReference type="Pfam" id="PF16363"/>
    </source>
</evidence>
<dbReference type="GO" id="GO:0009225">
    <property type="term" value="P:nucleotide-sugar metabolic process"/>
    <property type="evidence" value="ECO:0007669"/>
    <property type="project" value="InterPro"/>
</dbReference>
<comment type="catalytic activity">
    <reaction evidence="1 7">
        <text>dTDP-alpha-D-glucose = dTDP-4-dehydro-6-deoxy-alpha-D-glucose + H2O</text>
        <dbReference type="Rhea" id="RHEA:17221"/>
        <dbReference type="ChEBI" id="CHEBI:15377"/>
        <dbReference type="ChEBI" id="CHEBI:57477"/>
        <dbReference type="ChEBI" id="CHEBI:57649"/>
        <dbReference type="EC" id="4.2.1.46"/>
    </reaction>
</comment>
<dbReference type="InterPro" id="IPR005888">
    <property type="entry name" value="dTDP_Gluc_deHydtase"/>
</dbReference>
<evidence type="ECO:0000256" key="5">
    <source>
        <dbReference type="ARBA" id="ARBA00023027"/>
    </source>
</evidence>
<organism evidence="9 10">
    <name type="scientific">Candidatus Sungbacteria bacterium RIFCSPHIGHO2_02_FULL_52_23</name>
    <dbReference type="NCBI Taxonomy" id="1802274"/>
    <lineage>
        <taxon>Bacteria</taxon>
        <taxon>Candidatus Sungiibacteriota</taxon>
    </lineage>
</organism>
<dbReference type="InterPro" id="IPR036291">
    <property type="entry name" value="NAD(P)-bd_dom_sf"/>
</dbReference>
<dbReference type="SUPFAM" id="SSF51735">
    <property type="entry name" value="NAD(P)-binding Rossmann-fold domains"/>
    <property type="match status" value="1"/>
</dbReference>
<gene>
    <name evidence="9" type="ORF">A3J58_02650</name>
</gene>
<evidence type="ECO:0000256" key="6">
    <source>
        <dbReference type="ARBA" id="ARBA00023239"/>
    </source>
</evidence>
<dbReference type="Gene3D" id="3.40.50.720">
    <property type="entry name" value="NAD(P)-binding Rossmann-like Domain"/>
    <property type="match status" value="1"/>
</dbReference>
<keyword evidence="6 7" id="KW-0456">Lyase</keyword>
<comment type="cofactor">
    <cofactor evidence="2 7">
        <name>NAD(+)</name>
        <dbReference type="ChEBI" id="CHEBI:57540"/>
    </cofactor>
</comment>
<dbReference type="Gene3D" id="3.90.25.10">
    <property type="entry name" value="UDP-galactose 4-epimerase, domain 1"/>
    <property type="match status" value="1"/>
</dbReference>
<evidence type="ECO:0000256" key="4">
    <source>
        <dbReference type="ARBA" id="ARBA00011990"/>
    </source>
</evidence>
<dbReference type="EMBL" id="MHQM01000039">
    <property type="protein sequence ID" value="OHA02738.1"/>
    <property type="molecule type" value="Genomic_DNA"/>
</dbReference>
<name>A0A1G2KTE3_9BACT</name>
<reference evidence="9 10" key="1">
    <citation type="journal article" date="2016" name="Nat. Commun.">
        <title>Thousands of microbial genomes shed light on interconnected biogeochemical processes in an aquifer system.</title>
        <authorList>
            <person name="Anantharaman K."/>
            <person name="Brown C.T."/>
            <person name="Hug L.A."/>
            <person name="Sharon I."/>
            <person name="Castelle C.J."/>
            <person name="Probst A.J."/>
            <person name="Thomas B.C."/>
            <person name="Singh A."/>
            <person name="Wilkins M.J."/>
            <person name="Karaoz U."/>
            <person name="Brodie E.L."/>
            <person name="Williams K.H."/>
            <person name="Hubbard S.S."/>
            <person name="Banfield J.F."/>
        </authorList>
    </citation>
    <scope>NUCLEOTIDE SEQUENCE [LARGE SCALE GENOMIC DNA]</scope>
</reference>
<dbReference type="Proteomes" id="UP000178510">
    <property type="component" value="Unassembled WGS sequence"/>
</dbReference>
<evidence type="ECO:0000256" key="2">
    <source>
        <dbReference type="ARBA" id="ARBA00001911"/>
    </source>
</evidence>
<dbReference type="EC" id="4.2.1.46" evidence="4 7"/>
<evidence type="ECO:0000256" key="1">
    <source>
        <dbReference type="ARBA" id="ARBA00001539"/>
    </source>
</evidence>
<dbReference type="PANTHER" id="PTHR43000">
    <property type="entry name" value="DTDP-D-GLUCOSE 4,6-DEHYDRATASE-RELATED"/>
    <property type="match status" value="1"/>
</dbReference>
<dbReference type="CDD" id="cd05246">
    <property type="entry name" value="dTDP_GD_SDR_e"/>
    <property type="match status" value="1"/>
</dbReference>
<sequence length="350" mass="39347">MNREIEGTILVAGGAGFIGSNFIRRIHRAHPEVRIVNFDKLTYAGNVGNLADIAHDSRYIFVRGDVADRGALASVCAEHRPDYVINFAAESHVDRSIHGDAEEFMRTNVHGVFVLLETMRRSPQVKKFVQVSTDEVYGDLPLDSGNKKFVEESGLRPNSPYASSKAAGDLLCRAYFRTFGVPVVVTRCGNNYGPYQYPEKLIPYFILRVMDGKKVPLYGDGGHVRDWVHVEDHCAALERCLLAGKPGEMYNIGAGNERSNKAIAHFILKHFGADESRIEFVADRPGHDRRYALDASKIEKELGWKSVMNFEDSLADTIAWYRTHQDWMRSAWDRIDALNPHIPLASHTKS</sequence>
<evidence type="ECO:0000313" key="9">
    <source>
        <dbReference type="EMBL" id="OHA02738.1"/>
    </source>
</evidence>